<proteinExistence type="predicted"/>
<sequence>MDESIPRRRNVGSCFVVRGPGGSRQPASTPQTPFENPFYGSSSGLIRSSLGGSEDDLLLEGSMYIISVGSNDIMEYLFKPLVPPEVLIANLTATYAIHLKVCLLTS</sequence>
<evidence type="ECO:0000313" key="1">
    <source>
        <dbReference type="EMBL" id="GJS79937.1"/>
    </source>
</evidence>
<reference evidence="1" key="2">
    <citation type="submission" date="2022-01" db="EMBL/GenBank/DDBJ databases">
        <authorList>
            <person name="Yamashiro T."/>
            <person name="Shiraishi A."/>
            <person name="Satake H."/>
            <person name="Nakayama K."/>
        </authorList>
    </citation>
    <scope>NUCLEOTIDE SEQUENCE</scope>
</reference>
<dbReference type="EMBL" id="BQNB010010634">
    <property type="protein sequence ID" value="GJS79937.1"/>
    <property type="molecule type" value="Genomic_DNA"/>
</dbReference>
<accession>A0ABQ4YQV0</accession>
<evidence type="ECO:0008006" key="3">
    <source>
        <dbReference type="Google" id="ProtNLM"/>
    </source>
</evidence>
<organism evidence="1 2">
    <name type="scientific">Tanacetum coccineum</name>
    <dbReference type="NCBI Taxonomy" id="301880"/>
    <lineage>
        <taxon>Eukaryota</taxon>
        <taxon>Viridiplantae</taxon>
        <taxon>Streptophyta</taxon>
        <taxon>Embryophyta</taxon>
        <taxon>Tracheophyta</taxon>
        <taxon>Spermatophyta</taxon>
        <taxon>Magnoliopsida</taxon>
        <taxon>eudicotyledons</taxon>
        <taxon>Gunneridae</taxon>
        <taxon>Pentapetalae</taxon>
        <taxon>asterids</taxon>
        <taxon>campanulids</taxon>
        <taxon>Asterales</taxon>
        <taxon>Asteraceae</taxon>
        <taxon>Asteroideae</taxon>
        <taxon>Anthemideae</taxon>
        <taxon>Anthemidinae</taxon>
        <taxon>Tanacetum</taxon>
    </lineage>
</organism>
<dbReference type="Proteomes" id="UP001151760">
    <property type="component" value="Unassembled WGS sequence"/>
</dbReference>
<comment type="caution">
    <text evidence="1">The sequence shown here is derived from an EMBL/GenBank/DDBJ whole genome shotgun (WGS) entry which is preliminary data.</text>
</comment>
<reference evidence="1" key="1">
    <citation type="journal article" date="2022" name="Int. J. Mol. Sci.">
        <title>Draft Genome of Tanacetum Coccineum: Genomic Comparison of Closely Related Tanacetum-Family Plants.</title>
        <authorList>
            <person name="Yamashiro T."/>
            <person name="Shiraishi A."/>
            <person name="Nakayama K."/>
            <person name="Satake H."/>
        </authorList>
    </citation>
    <scope>NUCLEOTIDE SEQUENCE</scope>
</reference>
<gene>
    <name evidence="1" type="ORF">Tco_0729818</name>
</gene>
<keyword evidence="2" id="KW-1185">Reference proteome</keyword>
<protein>
    <recommendedName>
        <fullName evidence="3">GDSL esterase/lipase</fullName>
    </recommendedName>
</protein>
<name>A0ABQ4YQV0_9ASTR</name>
<evidence type="ECO:0000313" key="2">
    <source>
        <dbReference type="Proteomes" id="UP001151760"/>
    </source>
</evidence>